<reference evidence="4" key="1">
    <citation type="submission" date="2018-06" db="EMBL/GenBank/DDBJ databases">
        <authorList>
            <person name="Zhirakovskaya E."/>
        </authorList>
    </citation>
    <scope>NUCLEOTIDE SEQUENCE</scope>
</reference>
<name>A0A3B0UZZ5_9ZZZZ</name>
<dbReference type="AlphaFoldDB" id="A0A3B0UZZ5"/>
<protein>
    <recommendedName>
        <fullName evidence="3">Pseudouridine synthase RsuA/RluA-like domain-containing protein</fullName>
    </recommendedName>
</protein>
<dbReference type="Gene3D" id="3.30.2350.10">
    <property type="entry name" value="Pseudouridine synthase"/>
    <property type="match status" value="1"/>
</dbReference>
<dbReference type="GO" id="GO:0009982">
    <property type="term" value="F:pseudouridine synthase activity"/>
    <property type="evidence" value="ECO:0007669"/>
    <property type="project" value="InterPro"/>
</dbReference>
<sequence>NIEPKIYPFNLEVVFEDEEIAVINKPAGITVSGNTFKTVANALTFNLNKSSQQDALEIPTPIHRLDNQTSGILLIAKTKTAQIELGNQFKNKTIQKKYCTITIGKVLANQLINTPIEDKTAETSFEIIKIVKSLKYNNLSCLKVSPKTGRTHQIRIHLAAIGHPILGDKLYGNKETLHKGKGLFLCASEITFLHPKTSKTIHLKIEIPHKFKSMLIRERRRWKTYNS</sequence>
<feature type="domain" description="Pseudouridine synthase RsuA/RluA-like" evidence="3">
    <location>
        <begin position="20"/>
        <end position="160"/>
    </location>
</feature>
<dbReference type="PANTHER" id="PTHR21600:SF44">
    <property type="entry name" value="RIBOSOMAL LARGE SUBUNIT PSEUDOURIDINE SYNTHASE D"/>
    <property type="match status" value="1"/>
</dbReference>
<dbReference type="CDD" id="cd02869">
    <property type="entry name" value="PseudoU_synth_RluA_like"/>
    <property type="match status" value="1"/>
</dbReference>
<dbReference type="GO" id="GO:0000455">
    <property type="term" value="P:enzyme-directed rRNA pseudouridine synthesis"/>
    <property type="evidence" value="ECO:0007669"/>
    <property type="project" value="TreeGrafter"/>
</dbReference>
<dbReference type="InterPro" id="IPR006224">
    <property type="entry name" value="PsdUridine_synth_RluA-like_CS"/>
</dbReference>
<feature type="non-terminal residue" evidence="4">
    <location>
        <position position="1"/>
    </location>
</feature>
<evidence type="ECO:0000256" key="2">
    <source>
        <dbReference type="ARBA" id="ARBA00023235"/>
    </source>
</evidence>
<dbReference type="GO" id="GO:0003723">
    <property type="term" value="F:RNA binding"/>
    <property type="evidence" value="ECO:0007669"/>
    <property type="project" value="InterPro"/>
</dbReference>
<organism evidence="4">
    <name type="scientific">hydrothermal vent metagenome</name>
    <dbReference type="NCBI Taxonomy" id="652676"/>
    <lineage>
        <taxon>unclassified sequences</taxon>
        <taxon>metagenomes</taxon>
        <taxon>ecological metagenomes</taxon>
    </lineage>
</organism>
<proteinExistence type="inferred from homology"/>
<dbReference type="InterPro" id="IPR050188">
    <property type="entry name" value="RluA_PseudoU_synthase"/>
</dbReference>
<dbReference type="InterPro" id="IPR020103">
    <property type="entry name" value="PsdUridine_synth_cat_dom_sf"/>
</dbReference>
<accession>A0A3B0UZZ5</accession>
<comment type="similarity">
    <text evidence="1">Belongs to the pseudouridine synthase RluA family.</text>
</comment>
<dbReference type="PROSITE" id="PS01129">
    <property type="entry name" value="PSI_RLU"/>
    <property type="match status" value="1"/>
</dbReference>
<evidence type="ECO:0000259" key="3">
    <source>
        <dbReference type="Pfam" id="PF00849"/>
    </source>
</evidence>
<dbReference type="EMBL" id="UOER01000380">
    <property type="protein sequence ID" value="VAW25376.1"/>
    <property type="molecule type" value="Genomic_DNA"/>
</dbReference>
<gene>
    <name evidence="4" type="ORF">MNBD_BACTEROID04-1652</name>
</gene>
<keyword evidence="2" id="KW-0413">Isomerase</keyword>
<dbReference type="Pfam" id="PF00849">
    <property type="entry name" value="PseudoU_synth_2"/>
    <property type="match status" value="1"/>
</dbReference>
<dbReference type="SUPFAM" id="SSF55120">
    <property type="entry name" value="Pseudouridine synthase"/>
    <property type="match status" value="1"/>
</dbReference>
<dbReference type="InterPro" id="IPR006145">
    <property type="entry name" value="PsdUridine_synth_RsuA/RluA"/>
</dbReference>
<evidence type="ECO:0000313" key="4">
    <source>
        <dbReference type="EMBL" id="VAW25376.1"/>
    </source>
</evidence>
<dbReference type="PANTHER" id="PTHR21600">
    <property type="entry name" value="MITOCHONDRIAL RNA PSEUDOURIDINE SYNTHASE"/>
    <property type="match status" value="1"/>
</dbReference>
<evidence type="ECO:0000256" key="1">
    <source>
        <dbReference type="ARBA" id="ARBA00010876"/>
    </source>
</evidence>